<comment type="caution">
    <text evidence="2">The sequence shown here is derived from an EMBL/GenBank/DDBJ whole genome shotgun (WGS) entry which is preliminary data.</text>
</comment>
<organism evidence="2 3">
    <name type="scientific">Mycena alexandri</name>
    <dbReference type="NCBI Taxonomy" id="1745969"/>
    <lineage>
        <taxon>Eukaryota</taxon>
        <taxon>Fungi</taxon>
        <taxon>Dikarya</taxon>
        <taxon>Basidiomycota</taxon>
        <taxon>Agaricomycotina</taxon>
        <taxon>Agaricomycetes</taxon>
        <taxon>Agaricomycetidae</taxon>
        <taxon>Agaricales</taxon>
        <taxon>Marasmiineae</taxon>
        <taxon>Mycenaceae</taxon>
        <taxon>Mycena</taxon>
    </lineage>
</organism>
<accession>A0AAD6SPI2</accession>
<evidence type="ECO:0000256" key="1">
    <source>
        <dbReference type="SAM" id="MobiDB-lite"/>
    </source>
</evidence>
<dbReference type="AlphaFoldDB" id="A0AAD6SPI2"/>
<proteinExistence type="predicted"/>
<sequence>MELRRANNIANDEAAVARARQQQIDLGGVAASDANVNEQAKAESSRKRKADANAKRGGGRKRLRRGRKEDESAEESEEEEEVVRDEPVQTRGRGRSAADAESKAPGTDDESTPKGLIAPETDDQSTPKWALQGWEVLAMGQVRNQAWMKMLEAWWRLEASTKFASSVKGFSTDGRPAEIHTWIKNARKIAPKIKDTAKFVAALRMWWKRLNPEWRVQGEGFIKENLGSLDEMRHPGANGFLGVLVALRWWREAEGETSEWKEMFDDVMWVIGALMSGGVEDGGA</sequence>
<reference evidence="2" key="1">
    <citation type="submission" date="2023-03" db="EMBL/GenBank/DDBJ databases">
        <title>Massive genome expansion in bonnet fungi (Mycena s.s.) driven by repeated elements and novel gene families across ecological guilds.</title>
        <authorList>
            <consortium name="Lawrence Berkeley National Laboratory"/>
            <person name="Harder C.B."/>
            <person name="Miyauchi S."/>
            <person name="Viragh M."/>
            <person name="Kuo A."/>
            <person name="Thoen E."/>
            <person name="Andreopoulos B."/>
            <person name="Lu D."/>
            <person name="Skrede I."/>
            <person name="Drula E."/>
            <person name="Henrissat B."/>
            <person name="Morin E."/>
            <person name="Kohler A."/>
            <person name="Barry K."/>
            <person name="LaButti K."/>
            <person name="Morin E."/>
            <person name="Salamov A."/>
            <person name="Lipzen A."/>
            <person name="Mereny Z."/>
            <person name="Hegedus B."/>
            <person name="Baldrian P."/>
            <person name="Stursova M."/>
            <person name="Weitz H."/>
            <person name="Taylor A."/>
            <person name="Grigoriev I.V."/>
            <person name="Nagy L.G."/>
            <person name="Martin F."/>
            <person name="Kauserud H."/>
        </authorList>
    </citation>
    <scope>NUCLEOTIDE SEQUENCE</scope>
    <source>
        <strain evidence="2">CBHHK200</strain>
    </source>
</reference>
<name>A0AAD6SPI2_9AGAR</name>
<evidence type="ECO:0000313" key="3">
    <source>
        <dbReference type="Proteomes" id="UP001218188"/>
    </source>
</evidence>
<feature type="region of interest" description="Disordered" evidence="1">
    <location>
        <begin position="1"/>
        <end position="127"/>
    </location>
</feature>
<gene>
    <name evidence="2" type="ORF">C8F04DRAFT_961276</name>
</gene>
<protein>
    <submittedName>
        <fullName evidence="2">Uncharacterized protein</fullName>
    </submittedName>
</protein>
<dbReference type="Proteomes" id="UP001218188">
    <property type="component" value="Unassembled WGS sequence"/>
</dbReference>
<feature type="compositionally biased region" description="Basic and acidic residues" evidence="1">
    <location>
        <begin position="40"/>
        <end position="54"/>
    </location>
</feature>
<evidence type="ECO:0000313" key="2">
    <source>
        <dbReference type="EMBL" id="KAJ7030746.1"/>
    </source>
</evidence>
<feature type="compositionally biased region" description="Acidic residues" evidence="1">
    <location>
        <begin position="71"/>
        <end position="83"/>
    </location>
</feature>
<keyword evidence="3" id="KW-1185">Reference proteome</keyword>
<dbReference type="EMBL" id="JARJCM010000088">
    <property type="protein sequence ID" value="KAJ7030746.1"/>
    <property type="molecule type" value="Genomic_DNA"/>
</dbReference>
<feature type="compositionally biased region" description="Basic residues" evidence="1">
    <location>
        <begin position="57"/>
        <end position="66"/>
    </location>
</feature>